<dbReference type="CDD" id="cd19382">
    <property type="entry name" value="TGF_beta_Persephin"/>
    <property type="match status" value="1"/>
</dbReference>
<dbReference type="GO" id="GO:0030971">
    <property type="term" value="F:receptor tyrosine kinase binding"/>
    <property type="evidence" value="ECO:0007669"/>
    <property type="project" value="InterPro"/>
</dbReference>
<dbReference type="Ensembl" id="ENSMLUT00000015525.2">
    <property type="protein sequence ID" value="ENSMLUP00000014143.2"/>
    <property type="gene ID" value="ENSMLUG00000015527.2"/>
</dbReference>
<evidence type="ECO:0000256" key="10">
    <source>
        <dbReference type="RuleBase" id="RU000354"/>
    </source>
</evidence>
<dbReference type="PANTHER" id="PTHR12173">
    <property type="entry name" value="GDNF SUBFAMILY OF TGF-BETA FAMILY"/>
    <property type="match status" value="1"/>
</dbReference>
<comment type="subunit">
    <text evidence="8">Homodimer; disulfide-linked. Interacts with GFRA4 coreceptor and RET: forms a 2:2:2 ternary complex composed of PSPN ligand, GFRA4 and RET receptor.</text>
</comment>
<keyword evidence="3" id="KW-0964">Secreted</keyword>
<dbReference type="EMBL" id="AAPE02042052">
    <property type="status" value="NOT_ANNOTATED_CDS"/>
    <property type="molecule type" value="Genomic_DNA"/>
</dbReference>
<evidence type="ECO:0000256" key="5">
    <source>
        <dbReference type="ARBA" id="ARBA00023030"/>
    </source>
</evidence>
<dbReference type="STRING" id="59463.ENSMLUP00000014143"/>
<dbReference type="Pfam" id="PF00019">
    <property type="entry name" value="TGF_beta"/>
    <property type="match status" value="1"/>
</dbReference>
<gene>
    <name evidence="14" type="primary">PSPN</name>
</gene>
<reference evidence="14 15" key="1">
    <citation type="journal article" date="2011" name="Nature">
        <title>A high-resolution map of human evolutionary constraint using 29 mammals.</title>
        <authorList>
            <person name="Lindblad-Toh K."/>
            <person name="Garber M."/>
            <person name="Zuk O."/>
            <person name="Lin M.F."/>
            <person name="Parker B.J."/>
            <person name="Washietl S."/>
            <person name="Kheradpour P."/>
            <person name="Ernst J."/>
            <person name="Jordan G."/>
            <person name="Mauceli E."/>
            <person name="Ward L.D."/>
            <person name="Lowe C.B."/>
            <person name="Holloway A.K."/>
            <person name="Clamp M."/>
            <person name="Gnerre S."/>
            <person name="Alfoldi J."/>
            <person name="Beal K."/>
            <person name="Chang J."/>
            <person name="Clawson H."/>
            <person name="Cuff J."/>
            <person name="Di Palma F."/>
            <person name="Fitzgerald S."/>
            <person name="Flicek P."/>
            <person name="Guttman M."/>
            <person name="Hubisz M.J."/>
            <person name="Jaffe D.B."/>
            <person name="Jungreis I."/>
            <person name="Kent W.J."/>
            <person name="Kostka D."/>
            <person name="Lara M."/>
            <person name="Martins A.L."/>
            <person name="Massingham T."/>
            <person name="Moltke I."/>
            <person name="Raney B.J."/>
            <person name="Rasmussen M.D."/>
            <person name="Robinson J."/>
            <person name="Stark A."/>
            <person name="Vilella A.J."/>
            <person name="Wen J."/>
            <person name="Xie X."/>
            <person name="Zody M.C."/>
            <person name="Baldwin J."/>
            <person name="Bloom T."/>
            <person name="Chin C.W."/>
            <person name="Heiman D."/>
            <person name="Nicol R."/>
            <person name="Nusbaum C."/>
            <person name="Young S."/>
            <person name="Wilkinson J."/>
            <person name="Worley K.C."/>
            <person name="Kovar C.L."/>
            <person name="Muzny D.M."/>
            <person name="Gibbs R.A."/>
            <person name="Cree A."/>
            <person name="Dihn H.H."/>
            <person name="Fowler G."/>
            <person name="Jhangiani S."/>
            <person name="Joshi V."/>
            <person name="Lee S."/>
            <person name="Lewis L.R."/>
            <person name="Nazareth L.V."/>
            <person name="Okwuonu G."/>
            <person name="Santibanez J."/>
            <person name="Warren W.C."/>
            <person name="Mardis E.R."/>
            <person name="Weinstock G.M."/>
            <person name="Wilson R.K."/>
            <person name="Delehaunty K."/>
            <person name="Dooling D."/>
            <person name="Fronik C."/>
            <person name="Fulton L."/>
            <person name="Fulton B."/>
            <person name="Graves T."/>
            <person name="Minx P."/>
            <person name="Sodergren E."/>
            <person name="Birney E."/>
            <person name="Margulies E.H."/>
            <person name="Herrero J."/>
            <person name="Green E.D."/>
            <person name="Haussler D."/>
            <person name="Siepel A."/>
            <person name="Goldman N."/>
            <person name="Pollard K.S."/>
            <person name="Pedersen J.S."/>
            <person name="Lander E.S."/>
            <person name="Kellis M."/>
        </authorList>
    </citation>
    <scope>NUCLEOTIDE SEQUENCE [LARGE SCALE GENOMIC DNA]</scope>
</reference>
<evidence type="ECO:0000313" key="15">
    <source>
        <dbReference type="Proteomes" id="UP000001074"/>
    </source>
</evidence>
<evidence type="ECO:0000256" key="1">
    <source>
        <dbReference type="ARBA" id="ARBA00004613"/>
    </source>
</evidence>
<dbReference type="SUPFAM" id="SSF57501">
    <property type="entry name" value="Cystine-knot cytokines"/>
    <property type="match status" value="1"/>
</dbReference>
<dbReference type="AlphaFoldDB" id="G1PSJ1"/>
<evidence type="ECO:0000256" key="6">
    <source>
        <dbReference type="ARBA" id="ARBA00023157"/>
    </source>
</evidence>
<dbReference type="eggNOG" id="ENOG502S9IE">
    <property type="taxonomic scope" value="Eukaryota"/>
</dbReference>
<evidence type="ECO:0000313" key="14">
    <source>
        <dbReference type="Ensembl" id="ENSMLUP00000014143.2"/>
    </source>
</evidence>
<evidence type="ECO:0000256" key="8">
    <source>
        <dbReference type="ARBA" id="ARBA00066039"/>
    </source>
</evidence>
<dbReference type="OMA" id="WHNAPCC"/>
<sequence>MAIGRVLLGSLLLLSLQLGLGGNPSPPGAPVVEGTPSSEPATDTGTWKAQLGKDRARLRRAPAGPCQLRSLALPVVELGLGYASEETIIFRYCAGSCPRGARTQHSLTLAWLRSQGRAHGSPCCQPTRYADVAFLDDHHHWQWLPQLSAAACGCSG</sequence>
<dbReference type="GO" id="GO:0035860">
    <property type="term" value="P:glial cell-derived neurotrophic factor receptor signaling pathway"/>
    <property type="evidence" value="ECO:0007669"/>
    <property type="project" value="Ensembl"/>
</dbReference>
<feature type="region of interest" description="Disordered" evidence="11">
    <location>
        <begin position="24"/>
        <end position="46"/>
    </location>
</feature>
<accession>G1PSJ1</accession>
<evidence type="ECO:0000256" key="12">
    <source>
        <dbReference type="SAM" id="SignalP"/>
    </source>
</evidence>
<organism evidence="14 15">
    <name type="scientific">Myotis lucifugus</name>
    <name type="common">Little brown bat</name>
    <dbReference type="NCBI Taxonomy" id="59463"/>
    <lineage>
        <taxon>Eukaryota</taxon>
        <taxon>Metazoa</taxon>
        <taxon>Chordata</taxon>
        <taxon>Craniata</taxon>
        <taxon>Vertebrata</taxon>
        <taxon>Euteleostomi</taxon>
        <taxon>Mammalia</taxon>
        <taxon>Eutheria</taxon>
        <taxon>Laurasiatheria</taxon>
        <taxon>Chiroptera</taxon>
        <taxon>Yangochiroptera</taxon>
        <taxon>Vespertilionidae</taxon>
        <taxon>Myotis</taxon>
    </lineage>
</organism>
<dbReference type="HOGENOM" id="CLU_102221_2_0_1"/>
<evidence type="ECO:0000256" key="9">
    <source>
        <dbReference type="ARBA" id="ARBA00073984"/>
    </source>
</evidence>
<evidence type="ECO:0000256" key="2">
    <source>
        <dbReference type="ARBA" id="ARBA00009832"/>
    </source>
</evidence>
<dbReference type="GO" id="GO:0008083">
    <property type="term" value="F:growth factor activity"/>
    <property type="evidence" value="ECO:0007669"/>
    <property type="project" value="UniProtKB-KW"/>
</dbReference>
<dbReference type="InParanoid" id="G1PSJ1"/>
<comment type="function">
    <text evidence="7">Growth factor that exhibits neurotrophic activity on mesencephalic dopaminergic and motor neurons. Acts by binding to its coreceptor, GFRA4, leading to autophosphorylation and activation of the RET receptor.</text>
</comment>
<protein>
    <recommendedName>
        <fullName evidence="9">Persephin</fullName>
    </recommendedName>
</protein>
<reference evidence="14" key="2">
    <citation type="submission" date="2025-08" db="UniProtKB">
        <authorList>
            <consortium name="Ensembl"/>
        </authorList>
    </citation>
    <scope>IDENTIFICATION</scope>
</reference>
<dbReference type="InterPro" id="IPR029034">
    <property type="entry name" value="Cystine-knot_cytokine"/>
</dbReference>
<dbReference type="FunCoup" id="G1PSJ1">
    <property type="interactions" value="212"/>
</dbReference>
<evidence type="ECO:0000256" key="3">
    <source>
        <dbReference type="ARBA" id="ARBA00022525"/>
    </source>
</evidence>
<dbReference type="PROSITE" id="PS51362">
    <property type="entry name" value="TGF_BETA_2"/>
    <property type="match status" value="1"/>
</dbReference>
<evidence type="ECO:0000256" key="11">
    <source>
        <dbReference type="SAM" id="MobiDB-lite"/>
    </source>
</evidence>
<dbReference type="InterPro" id="IPR043401">
    <property type="entry name" value="GDNF_fam"/>
</dbReference>
<name>G1PSJ1_MYOLU</name>
<dbReference type="GO" id="GO:0030116">
    <property type="term" value="F:glial cell-derived neurotrophic factor receptor binding"/>
    <property type="evidence" value="ECO:0007669"/>
    <property type="project" value="InterPro"/>
</dbReference>
<dbReference type="GeneTree" id="ENSGT00950000182993"/>
<reference evidence="14" key="3">
    <citation type="submission" date="2025-09" db="UniProtKB">
        <authorList>
            <consortium name="Ensembl"/>
        </authorList>
    </citation>
    <scope>IDENTIFICATION</scope>
</reference>
<proteinExistence type="inferred from homology"/>
<dbReference type="GO" id="GO:0048731">
    <property type="term" value="P:system development"/>
    <property type="evidence" value="ECO:0007669"/>
    <property type="project" value="UniProtKB-ARBA"/>
</dbReference>
<evidence type="ECO:0000259" key="13">
    <source>
        <dbReference type="PROSITE" id="PS51362"/>
    </source>
</evidence>
<keyword evidence="6" id="KW-1015">Disulfide bond</keyword>
<dbReference type="GO" id="GO:0005615">
    <property type="term" value="C:extracellular space"/>
    <property type="evidence" value="ECO:0007669"/>
    <property type="project" value="Ensembl"/>
</dbReference>
<dbReference type="Proteomes" id="UP000001074">
    <property type="component" value="Unassembled WGS sequence"/>
</dbReference>
<feature type="chain" id="PRO_5003418983" description="Persephin" evidence="12">
    <location>
        <begin position="22"/>
        <end position="156"/>
    </location>
</feature>
<feature type="compositionally biased region" description="Polar residues" evidence="11">
    <location>
        <begin position="35"/>
        <end position="46"/>
    </location>
</feature>
<feature type="domain" description="TGF-beta family profile" evidence="13">
    <location>
        <begin position="57"/>
        <end position="155"/>
    </location>
</feature>
<evidence type="ECO:0000256" key="7">
    <source>
        <dbReference type="ARBA" id="ARBA00056401"/>
    </source>
</evidence>
<dbReference type="PANTHER" id="PTHR12173:SF8">
    <property type="entry name" value="PERSEPHIN"/>
    <property type="match status" value="1"/>
</dbReference>
<keyword evidence="5 10" id="KW-0339">Growth factor</keyword>
<dbReference type="InterPro" id="IPR001839">
    <property type="entry name" value="TGF-b_C"/>
</dbReference>
<dbReference type="Gene3D" id="2.10.90.10">
    <property type="entry name" value="Cystine-knot cytokines"/>
    <property type="match status" value="1"/>
</dbReference>
<comment type="subcellular location">
    <subcellularLocation>
        <location evidence="1">Secreted</location>
    </subcellularLocation>
</comment>
<dbReference type="FunFam" id="2.10.90.10:FF:000040">
    <property type="entry name" value="Persephin"/>
    <property type="match status" value="1"/>
</dbReference>
<keyword evidence="4 12" id="KW-0732">Signal</keyword>
<evidence type="ECO:0000256" key="4">
    <source>
        <dbReference type="ARBA" id="ARBA00022729"/>
    </source>
</evidence>
<feature type="signal peptide" evidence="12">
    <location>
        <begin position="1"/>
        <end position="21"/>
    </location>
</feature>
<keyword evidence="15" id="KW-1185">Reference proteome</keyword>
<comment type="similarity">
    <text evidence="2">Belongs to the TGF-beta family. GDNF subfamily.</text>
</comment>